<dbReference type="Proteomes" id="UP000033203">
    <property type="component" value="Unassembled WGS sequence"/>
</dbReference>
<evidence type="ECO:0000313" key="4">
    <source>
        <dbReference type="EMBL" id="KIU26528.1"/>
    </source>
</evidence>
<dbReference type="PATRIC" id="fig|1549858.7.peg.3924"/>
<dbReference type="InterPro" id="IPR000160">
    <property type="entry name" value="GGDEF_dom"/>
</dbReference>
<dbReference type="AlphaFoldDB" id="A0A0D1JZ94"/>
<evidence type="ECO:0000313" key="5">
    <source>
        <dbReference type="Proteomes" id="UP000033203"/>
    </source>
</evidence>
<sequence length="394" mass="41871">MPHSSNAARLPRLASWWKGLDTPPARASAPAAAAPSASASAALPPRSNAPGGAAGDRDGAVAMMRRTANHELIDRIVAFLHTHDLDPSLDHLLIARSSAIGDDPALAEAIDTRVRTGEPVSPAFLDRLPTQALAERNHAATLADLGDTLQAAMLENSRLLGRSSDSARAYEAALGGTMQEMAADPEASLGRLVMLTTAAVDATRDLAHQLDTMERETTRLRSRLNAARRTAEQDHLTRLPNRRSFDARLAREAGSEPRCVALCDIDDFKRINDIHGHEAGDRVLKVVARHLKTALGDKAVVARHGGEEFACLFPGMAIDGARPLLEGMREGLEMRSFVNSETGTSIGCITVSIGLAPLESDPRAAMRAADAALYAAKRAGKNRVIVAQPGEPDG</sequence>
<evidence type="ECO:0000256" key="1">
    <source>
        <dbReference type="ARBA" id="ARBA00012528"/>
    </source>
</evidence>
<protein>
    <recommendedName>
        <fullName evidence="1">diguanylate cyclase</fullName>
        <ecNumber evidence="1">2.7.7.65</ecNumber>
    </recommendedName>
</protein>
<organism evidence="4 5">
    <name type="scientific">Sphingomonas melonis</name>
    <dbReference type="NCBI Taxonomy" id="152682"/>
    <lineage>
        <taxon>Bacteria</taxon>
        <taxon>Pseudomonadati</taxon>
        <taxon>Pseudomonadota</taxon>
        <taxon>Alphaproteobacteria</taxon>
        <taxon>Sphingomonadales</taxon>
        <taxon>Sphingomonadaceae</taxon>
        <taxon>Sphingomonas</taxon>
    </lineage>
</organism>
<name>A0A0D1JZ94_9SPHN</name>
<feature type="compositionally biased region" description="Low complexity" evidence="2">
    <location>
        <begin position="24"/>
        <end position="51"/>
    </location>
</feature>
<dbReference type="PROSITE" id="PS50887">
    <property type="entry name" value="GGDEF"/>
    <property type="match status" value="1"/>
</dbReference>
<gene>
    <name evidence="4" type="ORF">SR41_13885</name>
</gene>
<feature type="domain" description="GGDEF" evidence="3">
    <location>
        <begin position="256"/>
        <end position="389"/>
    </location>
</feature>
<dbReference type="GO" id="GO:0052621">
    <property type="term" value="F:diguanylate cyclase activity"/>
    <property type="evidence" value="ECO:0007669"/>
    <property type="project" value="UniProtKB-EC"/>
</dbReference>
<feature type="region of interest" description="Disordered" evidence="2">
    <location>
        <begin position="24"/>
        <end position="57"/>
    </location>
</feature>
<proteinExistence type="predicted"/>
<dbReference type="SMART" id="SM00267">
    <property type="entry name" value="GGDEF"/>
    <property type="match status" value="1"/>
</dbReference>
<dbReference type="EC" id="2.7.7.65" evidence="1"/>
<dbReference type="InterPro" id="IPR029787">
    <property type="entry name" value="Nucleotide_cyclase"/>
</dbReference>
<comment type="caution">
    <text evidence="4">The sequence shown here is derived from an EMBL/GenBank/DDBJ whole genome shotgun (WGS) entry which is preliminary data.</text>
</comment>
<dbReference type="Gene3D" id="3.30.70.270">
    <property type="match status" value="1"/>
</dbReference>
<accession>A0A0D1JZ94</accession>
<dbReference type="SUPFAM" id="SSF55073">
    <property type="entry name" value="Nucleotide cyclase"/>
    <property type="match status" value="1"/>
</dbReference>
<dbReference type="EMBL" id="JXTP01000074">
    <property type="protein sequence ID" value="KIU26528.1"/>
    <property type="molecule type" value="Genomic_DNA"/>
</dbReference>
<reference evidence="4 5" key="1">
    <citation type="submission" date="2015-01" db="EMBL/GenBank/DDBJ databases">
        <title>Genome of Sphingomonas taxi strain 30a.</title>
        <authorList>
            <person name="Eevers N."/>
            <person name="Van Hamme J."/>
            <person name="Bottos E."/>
            <person name="Weyens N."/>
            <person name="Vangronsveld J."/>
        </authorList>
    </citation>
    <scope>NUCLEOTIDE SEQUENCE [LARGE SCALE GENOMIC DNA]</scope>
    <source>
        <strain evidence="4 5">30a</strain>
    </source>
</reference>
<evidence type="ECO:0000259" key="3">
    <source>
        <dbReference type="PROSITE" id="PS50887"/>
    </source>
</evidence>
<dbReference type="GO" id="GO:0005886">
    <property type="term" value="C:plasma membrane"/>
    <property type="evidence" value="ECO:0007669"/>
    <property type="project" value="TreeGrafter"/>
</dbReference>
<dbReference type="CDD" id="cd01949">
    <property type="entry name" value="GGDEF"/>
    <property type="match status" value="1"/>
</dbReference>
<dbReference type="Pfam" id="PF00990">
    <property type="entry name" value="GGDEF"/>
    <property type="match status" value="1"/>
</dbReference>
<dbReference type="PANTHER" id="PTHR45138">
    <property type="entry name" value="REGULATORY COMPONENTS OF SENSORY TRANSDUCTION SYSTEM"/>
    <property type="match status" value="1"/>
</dbReference>
<dbReference type="GO" id="GO:0043709">
    <property type="term" value="P:cell adhesion involved in single-species biofilm formation"/>
    <property type="evidence" value="ECO:0007669"/>
    <property type="project" value="TreeGrafter"/>
</dbReference>
<dbReference type="InterPro" id="IPR043128">
    <property type="entry name" value="Rev_trsase/Diguanyl_cyclase"/>
</dbReference>
<dbReference type="GO" id="GO:1902201">
    <property type="term" value="P:negative regulation of bacterial-type flagellum-dependent cell motility"/>
    <property type="evidence" value="ECO:0007669"/>
    <property type="project" value="TreeGrafter"/>
</dbReference>
<dbReference type="InterPro" id="IPR050469">
    <property type="entry name" value="Diguanylate_Cyclase"/>
</dbReference>
<evidence type="ECO:0000256" key="2">
    <source>
        <dbReference type="SAM" id="MobiDB-lite"/>
    </source>
</evidence>
<dbReference type="NCBIfam" id="TIGR00254">
    <property type="entry name" value="GGDEF"/>
    <property type="match status" value="1"/>
</dbReference>
<dbReference type="PANTHER" id="PTHR45138:SF24">
    <property type="entry name" value="DIGUANYLATE CYCLASE DGCC-RELATED"/>
    <property type="match status" value="1"/>
</dbReference>
<dbReference type="FunFam" id="3.30.70.270:FF:000001">
    <property type="entry name" value="Diguanylate cyclase domain protein"/>
    <property type="match status" value="1"/>
</dbReference>